<feature type="region of interest" description="Disordered" evidence="1">
    <location>
        <begin position="144"/>
        <end position="171"/>
    </location>
</feature>
<sequence length="237" mass="25699">MTSSSPRELNARDGVRPALAPVRNIDVSESAKSSILQANEICVIYKVSHWGRINVGRVCGLGAVIDRRLQRGDYVRDRQLNTPSETRSECFDFSQKLIDHFVCGIGLESVTLFIRKQRLPSGDDYVCIVGGLPAAEPAVCPTGATAHASGRSGGAARDAPSTQRENVETEKYRDISRIGVNDRRRVAGARGDERARPATRRKLAGNGHLPNCTIGRPPAPDSMLLPIPQSGWNSTSL</sequence>
<evidence type="ECO:0000313" key="3">
    <source>
        <dbReference type="Proteomes" id="UP000299102"/>
    </source>
</evidence>
<organism evidence="2 3">
    <name type="scientific">Eumeta variegata</name>
    <name type="common">Bagworm moth</name>
    <name type="synonym">Eumeta japonica</name>
    <dbReference type="NCBI Taxonomy" id="151549"/>
    <lineage>
        <taxon>Eukaryota</taxon>
        <taxon>Metazoa</taxon>
        <taxon>Ecdysozoa</taxon>
        <taxon>Arthropoda</taxon>
        <taxon>Hexapoda</taxon>
        <taxon>Insecta</taxon>
        <taxon>Pterygota</taxon>
        <taxon>Neoptera</taxon>
        <taxon>Endopterygota</taxon>
        <taxon>Lepidoptera</taxon>
        <taxon>Glossata</taxon>
        <taxon>Ditrysia</taxon>
        <taxon>Tineoidea</taxon>
        <taxon>Psychidae</taxon>
        <taxon>Oiketicinae</taxon>
        <taxon>Eumeta</taxon>
    </lineage>
</organism>
<evidence type="ECO:0000256" key="1">
    <source>
        <dbReference type="SAM" id="MobiDB-lite"/>
    </source>
</evidence>
<reference evidence="2 3" key="1">
    <citation type="journal article" date="2019" name="Commun. Biol.">
        <title>The bagworm genome reveals a unique fibroin gene that provides high tensile strength.</title>
        <authorList>
            <person name="Kono N."/>
            <person name="Nakamura H."/>
            <person name="Ohtoshi R."/>
            <person name="Tomita M."/>
            <person name="Numata K."/>
            <person name="Arakawa K."/>
        </authorList>
    </citation>
    <scope>NUCLEOTIDE SEQUENCE [LARGE SCALE GENOMIC DNA]</scope>
</reference>
<feature type="compositionally biased region" description="Low complexity" evidence="1">
    <location>
        <begin position="144"/>
        <end position="159"/>
    </location>
</feature>
<comment type="caution">
    <text evidence="2">The sequence shown here is derived from an EMBL/GenBank/DDBJ whole genome shotgun (WGS) entry which is preliminary data.</text>
</comment>
<feature type="compositionally biased region" description="Basic and acidic residues" evidence="1">
    <location>
        <begin position="185"/>
        <end position="196"/>
    </location>
</feature>
<keyword evidence="3" id="KW-1185">Reference proteome</keyword>
<accession>A0A4C1WV55</accession>
<protein>
    <submittedName>
        <fullName evidence="2">Uncharacterized protein</fullName>
    </submittedName>
</protein>
<dbReference type="Proteomes" id="UP000299102">
    <property type="component" value="Unassembled WGS sequence"/>
</dbReference>
<proteinExistence type="predicted"/>
<feature type="region of interest" description="Disordered" evidence="1">
    <location>
        <begin position="185"/>
        <end position="237"/>
    </location>
</feature>
<dbReference type="AlphaFoldDB" id="A0A4C1WV55"/>
<dbReference type="EMBL" id="BGZK01000665">
    <property type="protein sequence ID" value="GBP55308.1"/>
    <property type="molecule type" value="Genomic_DNA"/>
</dbReference>
<name>A0A4C1WV55_EUMVA</name>
<evidence type="ECO:0000313" key="2">
    <source>
        <dbReference type="EMBL" id="GBP55308.1"/>
    </source>
</evidence>
<gene>
    <name evidence="2" type="ORF">EVAR_43062_1</name>
</gene>